<dbReference type="Proteomes" id="UP001138708">
    <property type="component" value="Unassembled WGS sequence"/>
</dbReference>
<organism evidence="2 5">
    <name type="scientific">Neoroseomonas oryzicola</name>
    <dbReference type="NCBI Taxonomy" id="535904"/>
    <lineage>
        <taxon>Bacteria</taxon>
        <taxon>Pseudomonadati</taxon>
        <taxon>Pseudomonadota</taxon>
        <taxon>Alphaproteobacteria</taxon>
        <taxon>Acetobacterales</taxon>
        <taxon>Acetobacteraceae</taxon>
        <taxon>Neoroseomonas</taxon>
    </lineage>
</organism>
<name>A0A9X9WED2_9PROT</name>
<feature type="region of interest" description="Disordered" evidence="1">
    <location>
        <begin position="25"/>
        <end position="62"/>
    </location>
</feature>
<evidence type="ECO:0000313" key="2">
    <source>
        <dbReference type="EMBL" id="MBR0658692.1"/>
    </source>
</evidence>
<evidence type="ECO:0000256" key="1">
    <source>
        <dbReference type="SAM" id="MobiDB-lite"/>
    </source>
</evidence>
<dbReference type="AlphaFoldDB" id="A0A9X9WED2"/>
<sequence length="62" mass="7014">MPIVRLTASRLIDRSELLATLGTIDGQKDGGWAEKTLGRADEVKRPEPRLRRPKMPAMRDSR</sequence>
<feature type="compositionally biased region" description="Basic and acidic residues" evidence="1">
    <location>
        <begin position="26"/>
        <end position="50"/>
    </location>
</feature>
<dbReference type="RefSeq" id="WP_168041769.1">
    <property type="nucleotide sequence ID" value="NZ_JAAEDK010000009.1"/>
</dbReference>
<evidence type="ECO:0000313" key="5">
    <source>
        <dbReference type="Proteomes" id="UP001138708"/>
    </source>
</evidence>
<reference evidence="2" key="3">
    <citation type="journal article" date="2021" name="Syst. Appl. Microbiol.">
        <title>Roseomonas hellenica sp. nov., isolated from roots of wild-growing Alkanna tinctoria.</title>
        <authorList>
            <person name="Rat A."/>
            <person name="Naranjo H.D."/>
            <person name="Lebbe L."/>
            <person name="Cnockaert M."/>
            <person name="Krigas N."/>
            <person name="Grigoriadou K."/>
            <person name="Maloupa E."/>
            <person name="Willems A."/>
        </authorList>
    </citation>
    <scope>NUCLEOTIDE SEQUENCE</scope>
    <source>
        <strain evidence="2">LMG 31161</strain>
    </source>
</reference>
<proteinExistence type="predicted"/>
<evidence type="ECO:0000313" key="3">
    <source>
        <dbReference type="EMBL" id="NKE17872.1"/>
    </source>
</evidence>
<evidence type="ECO:0000313" key="4">
    <source>
        <dbReference type="Proteomes" id="UP000746741"/>
    </source>
</evidence>
<protein>
    <submittedName>
        <fullName evidence="2">Uncharacterized protein</fullName>
    </submittedName>
</protein>
<dbReference type="EMBL" id="JAAVUP010000003">
    <property type="protein sequence ID" value="NKE17872.1"/>
    <property type="molecule type" value="Genomic_DNA"/>
</dbReference>
<keyword evidence="4" id="KW-1185">Reference proteome</keyword>
<comment type="caution">
    <text evidence="2">The sequence shown here is derived from an EMBL/GenBank/DDBJ whole genome shotgun (WGS) entry which is preliminary data.</text>
</comment>
<dbReference type="Proteomes" id="UP000746741">
    <property type="component" value="Unassembled WGS sequence"/>
</dbReference>
<dbReference type="EMBL" id="JAAEDK010000009">
    <property type="protein sequence ID" value="MBR0658692.1"/>
    <property type="molecule type" value="Genomic_DNA"/>
</dbReference>
<reference evidence="2" key="1">
    <citation type="submission" date="2020-01" db="EMBL/GenBank/DDBJ databases">
        <authorList>
            <person name="Rat A."/>
        </authorList>
    </citation>
    <scope>NUCLEOTIDE SEQUENCE</scope>
    <source>
        <strain evidence="2">LMG 31161</strain>
    </source>
</reference>
<accession>A0A9X9WED2</accession>
<gene>
    <name evidence="3" type="ORF">GWK15_13045</name>
    <name evidence="2" type="ORF">GXW75_05490</name>
</gene>
<reference evidence="3 4" key="2">
    <citation type="submission" date="2020-02" db="EMBL/GenBank/DDBJ databases">
        <authorList>
            <person name="Sun Q."/>
            <person name="Inoue M."/>
        </authorList>
    </citation>
    <scope>NUCLEOTIDE SEQUENCE [LARGE SCALE GENOMIC DNA]</scope>
    <source>
        <strain evidence="3 4">KCTC 22478</strain>
    </source>
</reference>